<evidence type="ECO:0000313" key="2">
    <source>
        <dbReference type="Proteomes" id="UP000335538"/>
    </source>
</evidence>
<evidence type="ECO:0000313" key="1">
    <source>
        <dbReference type="EMBL" id="VVE85932.1"/>
    </source>
</evidence>
<proteinExistence type="predicted"/>
<dbReference type="AlphaFoldDB" id="A0A5E5BLD1"/>
<protein>
    <submittedName>
        <fullName evidence="1">Transposase</fullName>
    </submittedName>
</protein>
<dbReference type="EMBL" id="CABPSR010000048">
    <property type="protein sequence ID" value="VVE85932.1"/>
    <property type="molecule type" value="Genomic_DNA"/>
</dbReference>
<organism evidence="1 2">
    <name type="scientific">Pandoraea sputorum</name>
    <dbReference type="NCBI Taxonomy" id="93222"/>
    <lineage>
        <taxon>Bacteria</taxon>
        <taxon>Pseudomonadati</taxon>
        <taxon>Pseudomonadota</taxon>
        <taxon>Betaproteobacteria</taxon>
        <taxon>Burkholderiales</taxon>
        <taxon>Burkholderiaceae</taxon>
        <taxon>Pandoraea</taxon>
    </lineage>
</organism>
<sequence length="61" mass="6818">MNLTPVGIDIAKTVFQVHYVDHDTGEVVNKPNGRALARTRVEAVVIHDASPVHRFEQGRVR</sequence>
<gene>
    <name evidence="1" type="ORF">PSP31121_05565</name>
</gene>
<name>A0A5E5BLD1_9BURK</name>
<dbReference type="Proteomes" id="UP000335538">
    <property type="component" value="Unassembled WGS sequence"/>
</dbReference>
<reference evidence="1 2" key="1">
    <citation type="submission" date="2019-08" db="EMBL/GenBank/DDBJ databases">
        <authorList>
            <person name="Peeters C."/>
        </authorList>
    </citation>
    <scope>NUCLEOTIDE SEQUENCE [LARGE SCALE GENOMIC DNA]</scope>
    <source>
        <strain evidence="1 2">LMG 31121</strain>
    </source>
</reference>
<accession>A0A5E5BLD1</accession>